<dbReference type="AlphaFoldDB" id="A0A1X7SV62"/>
<gene>
    <name evidence="6" type="primary">109591366</name>
</gene>
<keyword evidence="2 5" id="KW-0812">Transmembrane</keyword>
<dbReference type="GO" id="GO:0015232">
    <property type="term" value="F:heme transmembrane transporter activity"/>
    <property type="evidence" value="ECO:0007669"/>
    <property type="project" value="TreeGrafter"/>
</dbReference>
<reference evidence="6" key="2">
    <citation type="submission" date="2017-05" db="UniProtKB">
        <authorList>
            <consortium name="EnsemblMetazoa"/>
        </authorList>
    </citation>
    <scope>IDENTIFICATION</scope>
</reference>
<feature type="transmembrane region" description="Helical" evidence="5">
    <location>
        <begin position="23"/>
        <end position="47"/>
    </location>
</feature>
<evidence type="ECO:0000313" key="6">
    <source>
        <dbReference type="EnsemblMetazoa" id="Aqu2.1.05880_001"/>
    </source>
</evidence>
<dbReference type="PANTHER" id="PTHR10924">
    <property type="entry name" value="MAJOR FACILITATOR SUPERFAMILY PROTEIN-RELATED"/>
    <property type="match status" value="1"/>
</dbReference>
<proteinExistence type="predicted"/>
<evidence type="ECO:0000256" key="1">
    <source>
        <dbReference type="ARBA" id="ARBA00004141"/>
    </source>
</evidence>
<dbReference type="PANTHER" id="PTHR10924:SF4">
    <property type="entry name" value="GH15861P"/>
    <property type="match status" value="1"/>
</dbReference>
<dbReference type="EnsemblMetazoa" id="XM_020007110.1">
    <property type="protein sequence ID" value="XP_019862669.1"/>
    <property type="gene ID" value="LOC109591366"/>
</dbReference>
<protein>
    <recommendedName>
        <fullName evidence="8">Major facilitator superfamily (MFS) profile domain-containing protein</fullName>
    </recommendedName>
</protein>
<dbReference type="SUPFAM" id="SSF103473">
    <property type="entry name" value="MFS general substrate transporter"/>
    <property type="match status" value="1"/>
</dbReference>
<feature type="transmembrane region" description="Helical" evidence="5">
    <location>
        <begin position="54"/>
        <end position="73"/>
    </location>
</feature>
<name>A0A1X7SV62_AMPQE</name>
<evidence type="ECO:0000256" key="3">
    <source>
        <dbReference type="ARBA" id="ARBA00022989"/>
    </source>
</evidence>
<dbReference type="GO" id="GO:0020037">
    <property type="term" value="F:heme binding"/>
    <property type="evidence" value="ECO:0007669"/>
    <property type="project" value="TreeGrafter"/>
</dbReference>
<keyword evidence="4 5" id="KW-0472">Membrane</keyword>
<dbReference type="InterPro" id="IPR049680">
    <property type="entry name" value="FLVCR1-2_SLC49-like"/>
</dbReference>
<dbReference type="InterPro" id="IPR036259">
    <property type="entry name" value="MFS_trans_sf"/>
</dbReference>
<comment type="subcellular location">
    <subcellularLocation>
        <location evidence="1">Membrane</location>
        <topology evidence="1">Multi-pass membrane protein</topology>
    </subcellularLocation>
</comment>
<dbReference type="KEGG" id="aqu:109591366"/>
<dbReference type="OrthoDB" id="6775689at2759"/>
<dbReference type="eggNOG" id="KOG2563">
    <property type="taxonomic scope" value="Eukaryota"/>
</dbReference>
<sequence length="87" mass="9636">MSLLGGTTFEYAVEMTYPLPESISAGLLNLFNQIMGIVMVITVGQLVQHKLAMYGNYVFTGLLLLASIIVVFIRPTLRRVKVENDTT</sequence>
<reference evidence="7" key="1">
    <citation type="journal article" date="2010" name="Nature">
        <title>The Amphimedon queenslandica genome and the evolution of animal complexity.</title>
        <authorList>
            <person name="Srivastava M."/>
            <person name="Simakov O."/>
            <person name="Chapman J."/>
            <person name="Fahey B."/>
            <person name="Gauthier M.E."/>
            <person name="Mitros T."/>
            <person name="Richards G.S."/>
            <person name="Conaco C."/>
            <person name="Dacre M."/>
            <person name="Hellsten U."/>
            <person name="Larroux C."/>
            <person name="Putnam N.H."/>
            <person name="Stanke M."/>
            <person name="Adamska M."/>
            <person name="Darling A."/>
            <person name="Degnan S.M."/>
            <person name="Oakley T.H."/>
            <person name="Plachetzki D.C."/>
            <person name="Zhai Y."/>
            <person name="Adamski M."/>
            <person name="Calcino A."/>
            <person name="Cummins S.F."/>
            <person name="Goodstein D.M."/>
            <person name="Harris C."/>
            <person name="Jackson D.J."/>
            <person name="Leys S.P."/>
            <person name="Shu S."/>
            <person name="Woodcroft B.J."/>
            <person name="Vervoort M."/>
            <person name="Kosik K.S."/>
            <person name="Manning G."/>
            <person name="Degnan B.M."/>
            <person name="Rokhsar D.S."/>
        </authorList>
    </citation>
    <scope>NUCLEOTIDE SEQUENCE [LARGE SCALE GENOMIC DNA]</scope>
</reference>
<evidence type="ECO:0008006" key="8">
    <source>
        <dbReference type="Google" id="ProtNLM"/>
    </source>
</evidence>
<evidence type="ECO:0000256" key="5">
    <source>
        <dbReference type="SAM" id="Phobius"/>
    </source>
</evidence>
<evidence type="ECO:0000256" key="4">
    <source>
        <dbReference type="ARBA" id="ARBA00023136"/>
    </source>
</evidence>
<organism evidence="6">
    <name type="scientific">Amphimedon queenslandica</name>
    <name type="common">Sponge</name>
    <dbReference type="NCBI Taxonomy" id="400682"/>
    <lineage>
        <taxon>Eukaryota</taxon>
        <taxon>Metazoa</taxon>
        <taxon>Porifera</taxon>
        <taxon>Demospongiae</taxon>
        <taxon>Heteroscleromorpha</taxon>
        <taxon>Haplosclerida</taxon>
        <taxon>Niphatidae</taxon>
        <taxon>Amphimedon</taxon>
    </lineage>
</organism>
<dbReference type="GO" id="GO:0016020">
    <property type="term" value="C:membrane"/>
    <property type="evidence" value="ECO:0007669"/>
    <property type="project" value="UniProtKB-SubCell"/>
</dbReference>
<evidence type="ECO:0000256" key="2">
    <source>
        <dbReference type="ARBA" id="ARBA00022692"/>
    </source>
</evidence>
<dbReference type="GO" id="GO:0097037">
    <property type="term" value="P:heme export"/>
    <property type="evidence" value="ECO:0007669"/>
    <property type="project" value="TreeGrafter"/>
</dbReference>
<accession>A0A1X7SV62</accession>
<dbReference type="InParanoid" id="A0A1X7SV62"/>
<keyword evidence="3 5" id="KW-1133">Transmembrane helix</keyword>
<keyword evidence="7" id="KW-1185">Reference proteome</keyword>
<dbReference type="Proteomes" id="UP000007879">
    <property type="component" value="Unassembled WGS sequence"/>
</dbReference>
<dbReference type="EnsemblMetazoa" id="Aqu2.1.05880_001">
    <property type="protein sequence ID" value="Aqu2.1.05880_001"/>
    <property type="gene ID" value="Aqu2.1.05880"/>
</dbReference>
<evidence type="ECO:0000313" key="7">
    <source>
        <dbReference type="Proteomes" id="UP000007879"/>
    </source>
</evidence>